<organism evidence="2 3">
    <name type="scientific">Natrinema gari JCM 14663</name>
    <dbReference type="NCBI Taxonomy" id="1230459"/>
    <lineage>
        <taxon>Archaea</taxon>
        <taxon>Methanobacteriati</taxon>
        <taxon>Methanobacteriota</taxon>
        <taxon>Stenosarchaea group</taxon>
        <taxon>Halobacteria</taxon>
        <taxon>Halobacteriales</taxon>
        <taxon>Natrialbaceae</taxon>
        <taxon>Natrinema</taxon>
    </lineage>
</organism>
<feature type="region of interest" description="Disordered" evidence="1">
    <location>
        <begin position="60"/>
        <end position="80"/>
    </location>
</feature>
<keyword evidence="3" id="KW-1185">Reference proteome</keyword>
<name>L9Z753_9EURY</name>
<dbReference type="RefSeq" id="WP_008454686.1">
    <property type="nucleotide sequence ID" value="NZ_AOIJ01000044.1"/>
</dbReference>
<gene>
    <name evidence="2" type="ORF">C486_07833</name>
</gene>
<evidence type="ECO:0000256" key="1">
    <source>
        <dbReference type="SAM" id="MobiDB-lite"/>
    </source>
</evidence>
<dbReference type="Proteomes" id="UP000011592">
    <property type="component" value="Unassembled WGS sequence"/>
</dbReference>
<protein>
    <submittedName>
        <fullName evidence="2">Uncharacterized protein</fullName>
    </submittedName>
</protein>
<dbReference type="EMBL" id="AOIJ01000044">
    <property type="protein sequence ID" value="ELY80993.1"/>
    <property type="molecule type" value="Genomic_DNA"/>
</dbReference>
<proteinExistence type="predicted"/>
<reference evidence="2 3" key="1">
    <citation type="journal article" date="2014" name="PLoS Genet.">
        <title>Phylogenetically driven sequencing of extremely halophilic archaea reveals strategies for static and dynamic osmo-response.</title>
        <authorList>
            <person name="Becker E.A."/>
            <person name="Seitzer P.M."/>
            <person name="Tritt A."/>
            <person name="Larsen D."/>
            <person name="Krusor M."/>
            <person name="Yao A.I."/>
            <person name="Wu D."/>
            <person name="Madern D."/>
            <person name="Eisen J.A."/>
            <person name="Darling A.E."/>
            <person name="Facciotti M.T."/>
        </authorList>
    </citation>
    <scope>NUCLEOTIDE SEQUENCE [LARGE SCALE GENOMIC DNA]</scope>
    <source>
        <strain evidence="2 3">JCM 14663</strain>
    </source>
</reference>
<dbReference type="InterPro" id="IPR006311">
    <property type="entry name" value="TAT_signal"/>
</dbReference>
<sequence length="323" mass="34159">MRDNISSGRRRFLKRAGTALTVGAGIGIASQSAAAAATDKEYQIEIVPLDESTSFDIGFKSDVDPSVAQEPSDGSCNTYGSTVSGSINSGNGKAVIGVDTYDLESVGIDDGPAAFGAQFIPENFDPVAAPMPDVPKFCQIEVTGNGGYVVGVPYEKDVETSRADEHGDIWGVNDTPEFDMSQFVGTGSGTRETAKFVIAGPTGPTGPGSGWSSASFHFTSEDHIVAMDYNGKDSDVEKRFGPSSETDQLSNRRDTHAGVCSFGYVDGGVDKYQTAGFEKTHEGVLNDLELEKPSAQLPAWMRLEDGVEVNVSTTDTARDCPHV</sequence>
<dbReference type="PATRIC" id="fig|1230459.4.peg.1567"/>
<comment type="caution">
    <text evidence="2">The sequence shown here is derived from an EMBL/GenBank/DDBJ whole genome shotgun (WGS) entry which is preliminary data.</text>
</comment>
<dbReference type="AlphaFoldDB" id="L9Z753"/>
<evidence type="ECO:0000313" key="2">
    <source>
        <dbReference type="EMBL" id="ELY80993.1"/>
    </source>
</evidence>
<evidence type="ECO:0000313" key="3">
    <source>
        <dbReference type="Proteomes" id="UP000011592"/>
    </source>
</evidence>
<accession>L9Z753</accession>
<dbReference type="PROSITE" id="PS51318">
    <property type="entry name" value="TAT"/>
    <property type="match status" value="1"/>
</dbReference>